<gene>
    <name evidence="1" type="ORF">AYI70_g5784</name>
</gene>
<organism evidence="1 2">
    <name type="scientific">Smittium culicis</name>
    <dbReference type="NCBI Taxonomy" id="133412"/>
    <lineage>
        <taxon>Eukaryota</taxon>
        <taxon>Fungi</taxon>
        <taxon>Fungi incertae sedis</taxon>
        <taxon>Zoopagomycota</taxon>
        <taxon>Kickxellomycotina</taxon>
        <taxon>Harpellomycetes</taxon>
        <taxon>Harpellales</taxon>
        <taxon>Legeriomycetaceae</taxon>
        <taxon>Smittium</taxon>
    </lineage>
</organism>
<dbReference type="Proteomes" id="UP000187283">
    <property type="component" value="Unassembled WGS sequence"/>
</dbReference>
<protein>
    <submittedName>
        <fullName evidence="1">Uncharacterized protein</fullName>
    </submittedName>
</protein>
<dbReference type="AlphaFoldDB" id="A0A1R1XT57"/>
<feature type="non-terminal residue" evidence="1">
    <location>
        <position position="1"/>
    </location>
</feature>
<proteinExistence type="predicted"/>
<evidence type="ECO:0000313" key="1">
    <source>
        <dbReference type="EMBL" id="OMJ17729.1"/>
    </source>
</evidence>
<evidence type="ECO:0000313" key="2">
    <source>
        <dbReference type="Proteomes" id="UP000187283"/>
    </source>
</evidence>
<dbReference type="STRING" id="133412.A0A1R1XT57"/>
<name>A0A1R1XT57_9FUNG</name>
<sequence length="358" mass="38198">YTDCEESVSADSVSELPPVTSTITQYTDCEESVSAASVSELPPITSTITQYTDCEESVSADSVSELPPVTSTITQYTDCEESVSADSVSELPPVTSTITQYTDCEESVSAASICETLEPVTETSTLVVTNYSTTIATVYFTQESETCPSEPSTTTTTATLTENVIYTKLLTVTVPPLVLDVDDSSVPASTSLQPVIDPLPSYSTHCNDINEDGTCGDDVDNSNVDNNNCDNGANNCYDNGYNVGTTSVYDETYLYSEINVSSDTNDHVYSYDYSLVNTFTSAATATVQSYSLSTVNNTVPISTAVSTYTVPISTAVSAEIINQDYLAAKELQDKDGSKPGVQYAVASFGFECIDPNFC</sequence>
<dbReference type="EMBL" id="LSSN01001956">
    <property type="protein sequence ID" value="OMJ17729.1"/>
    <property type="molecule type" value="Genomic_DNA"/>
</dbReference>
<keyword evidence="2" id="KW-1185">Reference proteome</keyword>
<comment type="caution">
    <text evidence="1">The sequence shown here is derived from an EMBL/GenBank/DDBJ whole genome shotgun (WGS) entry which is preliminary data.</text>
</comment>
<dbReference type="OrthoDB" id="10447810at2759"/>
<accession>A0A1R1XT57</accession>
<reference evidence="1 2" key="1">
    <citation type="submission" date="2017-01" db="EMBL/GenBank/DDBJ databases">
        <authorList>
            <person name="Mah S.A."/>
            <person name="Swanson W.J."/>
            <person name="Moy G.W."/>
            <person name="Vacquier V.D."/>
        </authorList>
    </citation>
    <scope>NUCLEOTIDE SEQUENCE [LARGE SCALE GENOMIC DNA]</scope>
    <source>
        <strain evidence="1 2">GSMNP</strain>
    </source>
</reference>